<evidence type="ECO:0000256" key="5">
    <source>
        <dbReference type="ARBA" id="ARBA00022898"/>
    </source>
</evidence>
<name>A0A248TFP6_9BACI</name>
<evidence type="ECO:0000256" key="3">
    <source>
        <dbReference type="ARBA" id="ARBA00022576"/>
    </source>
</evidence>
<dbReference type="GO" id="GO:0008453">
    <property type="term" value="F:alanine-glyoxylate transaminase activity"/>
    <property type="evidence" value="ECO:0007669"/>
    <property type="project" value="TreeGrafter"/>
</dbReference>
<evidence type="ECO:0000256" key="6">
    <source>
        <dbReference type="PIRSR" id="PIRSR000524-1"/>
    </source>
</evidence>
<dbReference type="Pfam" id="PF00266">
    <property type="entry name" value="Aminotran_5"/>
    <property type="match status" value="1"/>
</dbReference>
<keyword evidence="4 9" id="KW-0808">Transferase</keyword>
<evidence type="ECO:0000256" key="4">
    <source>
        <dbReference type="ARBA" id="ARBA00022679"/>
    </source>
</evidence>
<sequence>MGFNSLNTPSRTIMTPGPVEVDPRVLRAMSTPILGQFDPAFTKLMNEVMEMIRQVFQTKNRWAFPIDGTSRAGNEALLASIIEPGDKVFVPIYGRFGHLLVEICERYGADVYSIQCPWGEVFDPDVVIAEMAKISPKVVAIVHGETSTGRMQPLEKIGKACREQDAILVVDAVASIGGVEVKTDDWFIDGLIGGTQKCLSVPAGMAPITFNERIEKLILERKKVEAGIATAEDEQYQRSRMAIASNYFDLAMLMDYWSPRRLNHHTEATSMVYGLYEGLRLVLEEGLKPRFIRHLLHEKALVTGIQAMGLKLYGDSEHKLPCVTCIEIPAGVDGESVRKMLLKEFSIEIASSFGPLQGKIWRIGTMGYSCRKENVLAVLGGLEAVLIRHEVQVNRGEALQAAMDIYAAEESAMTIL</sequence>
<evidence type="ECO:0000313" key="9">
    <source>
        <dbReference type="EMBL" id="ASV66959.1"/>
    </source>
</evidence>
<dbReference type="InterPro" id="IPR000192">
    <property type="entry name" value="Aminotrans_V_dom"/>
</dbReference>
<protein>
    <submittedName>
        <fullName evidence="9">Aminotransferase</fullName>
    </submittedName>
</protein>
<dbReference type="FunFam" id="3.40.640.10:FF:000027">
    <property type="entry name" value="Serine--pyruvate aminotransferase, mitochondrial"/>
    <property type="match status" value="1"/>
</dbReference>
<reference evidence="9 10" key="1">
    <citation type="submission" date="2017-08" db="EMBL/GenBank/DDBJ databases">
        <title>Complete Genome Sequence of Bacillus kochii Oregon-R-modENCODE STRAIN BDGP4, isolated from Drosophila melanogaster gut.</title>
        <authorList>
            <person name="Wan K.H."/>
            <person name="Yu C."/>
            <person name="Park S."/>
            <person name="Hammonds A.S."/>
            <person name="Booth B.W."/>
            <person name="Celniker S.E."/>
        </authorList>
    </citation>
    <scope>NUCLEOTIDE SEQUENCE [LARGE SCALE GENOMIC DNA]</scope>
    <source>
        <strain evidence="9 10">BDGP4</strain>
    </source>
</reference>
<dbReference type="OrthoDB" id="389074at2"/>
<dbReference type="InterPro" id="IPR015421">
    <property type="entry name" value="PyrdxlP-dep_Trfase_major"/>
</dbReference>
<dbReference type="RefSeq" id="WP_095370534.1">
    <property type="nucleotide sequence ID" value="NZ_CP022983.1"/>
</dbReference>
<dbReference type="KEGG" id="bko:CKF48_06230"/>
<feature type="binding site" evidence="6">
    <location>
        <position position="362"/>
    </location>
    <ligand>
        <name>substrate</name>
    </ligand>
</feature>
<feature type="modified residue" description="N6-(pyridoxal phosphate)lysine" evidence="7">
    <location>
        <position position="197"/>
    </location>
</feature>
<keyword evidence="10" id="KW-1185">Reference proteome</keyword>
<dbReference type="InterPro" id="IPR015422">
    <property type="entry name" value="PyrdxlP-dep_Trfase_small"/>
</dbReference>
<organism evidence="9 10">
    <name type="scientific">Cytobacillus kochii</name>
    <dbReference type="NCBI Taxonomy" id="859143"/>
    <lineage>
        <taxon>Bacteria</taxon>
        <taxon>Bacillati</taxon>
        <taxon>Bacillota</taxon>
        <taxon>Bacilli</taxon>
        <taxon>Bacillales</taxon>
        <taxon>Bacillaceae</taxon>
        <taxon>Cytobacillus</taxon>
    </lineage>
</organism>
<feature type="domain" description="Aminotransferase class V" evidence="8">
    <location>
        <begin position="39"/>
        <end position="351"/>
    </location>
</feature>
<evidence type="ECO:0000256" key="1">
    <source>
        <dbReference type="ARBA" id="ARBA00001933"/>
    </source>
</evidence>
<dbReference type="AlphaFoldDB" id="A0A248TFP6"/>
<dbReference type="InterPro" id="IPR015424">
    <property type="entry name" value="PyrdxlP-dep_Trfase"/>
</dbReference>
<evidence type="ECO:0000256" key="2">
    <source>
        <dbReference type="ARBA" id="ARBA00009236"/>
    </source>
</evidence>
<proteinExistence type="inferred from homology"/>
<dbReference type="PANTHER" id="PTHR21152">
    <property type="entry name" value="AMINOTRANSFERASE CLASS V"/>
    <property type="match status" value="1"/>
</dbReference>
<evidence type="ECO:0000259" key="8">
    <source>
        <dbReference type="Pfam" id="PF00266"/>
    </source>
</evidence>
<keyword evidence="5 7" id="KW-0663">Pyridoxal phosphate</keyword>
<dbReference type="GO" id="GO:0019265">
    <property type="term" value="P:glycine biosynthetic process, by transamination of glyoxylate"/>
    <property type="evidence" value="ECO:0007669"/>
    <property type="project" value="TreeGrafter"/>
</dbReference>
<dbReference type="Proteomes" id="UP000215137">
    <property type="component" value="Chromosome"/>
</dbReference>
<dbReference type="EMBL" id="CP022983">
    <property type="protein sequence ID" value="ASV66959.1"/>
    <property type="molecule type" value="Genomic_DNA"/>
</dbReference>
<dbReference type="Gene3D" id="3.40.640.10">
    <property type="entry name" value="Type I PLP-dependent aspartate aminotransferase-like (Major domain)"/>
    <property type="match status" value="1"/>
</dbReference>
<dbReference type="PIRSF" id="PIRSF000524">
    <property type="entry name" value="SPT"/>
    <property type="match status" value="1"/>
</dbReference>
<dbReference type="InterPro" id="IPR024169">
    <property type="entry name" value="SP_NH2Trfase/AEP_transaminase"/>
</dbReference>
<dbReference type="GO" id="GO:0004760">
    <property type="term" value="F:L-serine-pyruvate transaminase activity"/>
    <property type="evidence" value="ECO:0007669"/>
    <property type="project" value="TreeGrafter"/>
</dbReference>
<comment type="similarity">
    <text evidence="2">Belongs to the class-V pyridoxal-phosphate-dependent aminotransferase family.</text>
</comment>
<dbReference type="PANTHER" id="PTHR21152:SF40">
    <property type="entry name" value="ALANINE--GLYOXYLATE AMINOTRANSFERASE"/>
    <property type="match status" value="1"/>
</dbReference>
<dbReference type="SUPFAM" id="SSF53383">
    <property type="entry name" value="PLP-dependent transferases"/>
    <property type="match status" value="1"/>
</dbReference>
<evidence type="ECO:0000313" key="10">
    <source>
        <dbReference type="Proteomes" id="UP000215137"/>
    </source>
</evidence>
<accession>A0A248TFP6</accession>
<keyword evidence="3 9" id="KW-0032">Aminotransferase</keyword>
<gene>
    <name evidence="9" type="ORF">CKF48_06230</name>
</gene>
<comment type="cofactor">
    <cofactor evidence="1 7">
        <name>pyridoxal 5'-phosphate</name>
        <dbReference type="ChEBI" id="CHEBI:597326"/>
    </cofactor>
</comment>
<dbReference type="Gene3D" id="3.90.1150.10">
    <property type="entry name" value="Aspartate Aminotransferase, domain 1"/>
    <property type="match status" value="1"/>
</dbReference>
<evidence type="ECO:0000256" key="7">
    <source>
        <dbReference type="PIRSR" id="PIRSR000524-50"/>
    </source>
</evidence>